<dbReference type="RefSeq" id="WP_062364443.1">
    <property type="nucleotide sequence ID" value="NZ_CP095556.1"/>
</dbReference>
<organism evidence="10 11">
    <name type="scientific">Pseudomonas mosselii</name>
    <dbReference type="NCBI Taxonomy" id="78327"/>
    <lineage>
        <taxon>Bacteria</taxon>
        <taxon>Pseudomonadati</taxon>
        <taxon>Pseudomonadota</taxon>
        <taxon>Gammaproteobacteria</taxon>
        <taxon>Pseudomonadales</taxon>
        <taxon>Pseudomonadaceae</taxon>
        <taxon>Pseudomonas</taxon>
    </lineage>
</organism>
<comment type="subcellular location">
    <subcellularLocation>
        <location evidence="2">Membrane</location>
        <topology evidence="2">Multi-pass membrane protein</topology>
    </subcellularLocation>
</comment>
<keyword evidence="6 8" id="KW-1133">Transmembrane helix</keyword>
<name>A0A7W2JTN2_9PSED</name>
<sequence>MVSVELLHDPLVHVASVGGLALLLGAAALHKLHDPRAFAEVLQRYARVLGRWCAAPVWAHLLPVLDVLAAAGLLLSLWWPLATLPAVVMLVLYAGVLAAAVGEGASLEDCGCHFGGRRQPPSRALVWRNLLLALVAGNLLVPMNERALSWLDGCTLVFAFVCVAALYLLANQLISNRALVRQRP</sequence>
<evidence type="ECO:0000256" key="5">
    <source>
        <dbReference type="ARBA" id="ARBA00022692"/>
    </source>
</evidence>
<comment type="caution">
    <text evidence="10">The sequence shown here is derived from an EMBL/GenBank/DDBJ whole genome shotgun (WGS) entry which is preliminary data.</text>
</comment>
<evidence type="ECO:0000256" key="1">
    <source>
        <dbReference type="ARBA" id="ARBA00003475"/>
    </source>
</evidence>
<evidence type="ECO:0000313" key="10">
    <source>
        <dbReference type="EMBL" id="MBA6064952.1"/>
    </source>
</evidence>
<feature type="transmembrane region" description="Helical" evidence="8">
    <location>
        <begin position="84"/>
        <end position="105"/>
    </location>
</feature>
<evidence type="ECO:0000256" key="4">
    <source>
        <dbReference type="ARBA" id="ARBA00019078"/>
    </source>
</evidence>
<dbReference type="GO" id="GO:0030416">
    <property type="term" value="P:methylamine metabolic process"/>
    <property type="evidence" value="ECO:0007669"/>
    <property type="project" value="InterPro"/>
</dbReference>
<comment type="pathway">
    <text evidence="3">One-carbon metabolism; methylamine degradation.</text>
</comment>
<proteinExistence type="predicted"/>
<evidence type="ECO:0000256" key="2">
    <source>
        <dbReference type="ARBA" id="ARBA00004141"/>
    </source>
</evidence>
<reference evidence="10 11" key="1">
    <citation type="submission" date="2020-07" db="EMBL/GenBank/DDBJ databases">
        <title>Diversity of carbapenemase encoding genes among Pseudomonas putida group clinical isolates in a tertiary Brazilian hospital.</title>
        <authorList>
            <person name="Alberto-Lei F."/>
            <person name="Nodari C.S."/>
            <person name="Streling A.P."/>
            <person name="Paulino J.T."/>
            <person name="Bessa-Neto F.O."/>
            <person name="Cayo R."/>
            <person name="Gales A.C."/>
        </authorList>
    </citation>
    <scope>NUCLEOTIDE SEQUENCE [LARGE SCALE GENOMIC DNA]</scope>
    <source>
        <strain evidence="10 11">14802</strain>
    </source>
</reference>
<dbReference type="InterPro" id="IPR009908">
    <property type="entry name" value="Methylamine_util_MauE"/>
</dbReference>
<feature type="transmembrane region" description="Helical" evidence="8">
    <location>
        <begin position="147"/>
        <end position="169"/>
    </location>
</feature>
<dbReference type="AlphaFoldDB" id="A0A7W2JTN2"/>
<evidence type="ECO:0000313" key="11">
    <source>
        <dbReference type="Proteomes" id="UP000541770"/>
    </source>
</evidence>
<evidence type="ECO:0000256" key="8">
    <source>
        <dbReference type="SAM" id="Phobius"/>
    </source>
</evidence>
<keyword evidence="7 8" id="KW-0472">Membrane</keyword>
<dbReference type="EMBL" id="JACGDE010000005">
    <property type="protein sequence ID" value="MBA6064952.1"/>
    <property type="molecule type" value="Genomic_DNA"/>
</dbReference>
<evidence type="ECO:0000259" key="9">
    <source>
        <dbReference type="Pfam" id="PF07291"/>
    </source>
</evidence>
<dbReference type="GO" id="GO:0016020">
    <property type="term" value="C:membrane"/>
    <property type="evidence" value="ECO:0007669"/>
    <property type="project" value="UniProtKB-SubCell"/>
</dbReference>
<dbReference type="UniPathway" id="UPA00895"/>
<evidence type="ECO:0000256" key="6">
    <source>
        <dbReference type="ARBA" id="ARBA00022989"/>
    </source>
</evidence>
<feature type="transmembrane region" description="Helical" evidence="8">
    <location>
        <begin position="125"/>
        <end position="141"/>
    </location>
</feature>
<feature type="domain" description="Methylamine utilisation protein MauE" evidence="9">
    <location>
        <begin position="16"/>
        <end position="140"/>
    </location>
</feature>
<accession>A0A7W2JTN2</accession>
<evidence type="ECO:0000256" key="7">
    <source>
        <dbReference type="ARBA" id="ARBA00023136"/>
    </source>
</evidence>
<dbReference type="Pfam" id="PF07291">
    <property type="entry name" value="MauE"/>
    <property type="match status" value="1"/>
</dbReference>
<dbReference type="Proteomes" id="UP000541770">
    <property type="component" value="Unassembled WGS sequence"/>
</dbReference>
<protein>
    <recommendedName>
        <fullName evidence="4">Methylamine utilization protein MauE</fullName>
    </recommendedName>
</protein>
<feature type="transmembrane region" description="Helical" evidence="8">
    <location>
        <begin position="12"/>
        <end position="32"/>
    </location>
</feature>
<feature type="transmembrane region" description="Helical" evidence="8">
    <location>
        <begin position="53"/>
        <end position="78"/>
    </location>
</feature>
<evidence type="ECO:0000256" key="3">
    <source>
        <dbReference type="ARBA" id="ARBA00004856"/>
    </source>
</evidence>
<keyword evidence="5 8" id="KW-0812">Transmembrane</keyword>
<gene>
    <name evidence="10" type="ORF">H4C75_09250</name>
</gene>
<comment type="function">
    <text evidence="1">May be specifically involved in the processing, transport, and/or maturation of the MADH beta-subunit.</text>
</comment>